<dbReference type="AlphaFoldDB" id="A0A834HXM8"/>
<accession>A0A834HXM8</accession>
<protein>
    <submittedName>
        <fullName evidence="1">Uncharacterized protein</fullName>
    </submittedName>
</protein>
<dbReference type="PANTHER" id="PTHR46060:SF1">
    <property type="entry name" value="MARINER MOS1 TRANSPOSASE-LIKE PROTEIN"/>
    <property type="match status" value="1"/>
</dbReference>
<dbReference type="Gene3D" id="3.30.420.10">
    <property type="entry name" value="Ribonuclease H-like superfamily/Ribonuclease H"/>
    <property type="match status" value="1"/>
</dbReference>
<sequence length="150" mass="17866">MSTEVGERSGCPKEVATDENNLKIYKIILNGRKFKLDEIADTPKISTEHIYHVIHEYLGMRQLCAKWFPRELTFDQKQQRVDDSEQCLKMFKRNKPEFLGRYVTMDETLLHHFTPKFNRQSPEWTSHDEPDYYMALLNRLKDEIAENGRI</sequence>
<dbReference type="GO" id="GO:0003676">
    <property type="term" value="F:nucleic acid binding"/>
    <property type="evidence" value="ECO:0007669"/>
    <property type="project" value="InterPro"/>
</dbReference>
<keyword evidence="2" id="KW-1185">Reference proteome</keyword>
<dbReference type="Proteomes" id="UP000625711">
    <property type="component" value="Unassembled WGS sequence"/>
</dbReference>
<organism evidence="1 2">
    <name type="scientific">Rhynchophorus ferrugineus</name>
    <name type="common">Red palm weevil</name>
    <name type="synonym">Curculio ferrugineus</name>
    <dbReference type="NCBI Taxonomy" id="354439"/>
    <lineage>
        <taxon>Eukaryota</taxon>
        <taxon>Metazoa</taxon>
        <taxon>Ecdysozoa</taxon>
        <taxon>Arthropoda</taxon>
        <taxon>Hexapoda</taxon>
        <taxon>Insecta</taxon>
        <taxon>Pterygota</taxon>
        <taxon>Neoptera</taxon>
        <taxon>Endopterygota</taxon>
        <taxon>Coleoptera</taxon>
        <taxon>Polyphaga</taxon>
        <taxon>Cucujiformia</taxon>
        <taxon>Curculionidae</taxon>
        <taxon>Dryophthorinae</taxon>
        <taxon>Rhynchophorus</taxon>
    </lineage>
</organism>
<dbReference type="OrthoDB" id="8954792at2759"/>
<dbReference type="EMBL" id="JAACXV010014146">
    <property type="protein sequence ID" value="KAF7270024.1"/>
    <property type="molecule type" value="Genomic_DNA"/>
</dbReference>
<evidence type="ECO:0000313" key="1">
    <source>
        <dbReference type="EMBL" id="KAF7270024.1"/>
    </source>
</evidence>
<dbReference type="InterPro" id="IPR036397">
    <property type="entry name" value="RNaseH_sf"/>
</dbReference>
<proteinExistence type="predicted"/>
<name>A0A834HXM8_RHYFE</name>
<reference evidence="1" key="1">
    <citation type="submission" date="2020-08" db="EMBL/GenBank/DDBJ databases">
        <title>Genome sequencing and assembly of the red palm weevil Rhynchophorus ferrugineus.</title>
        <authorList>
            <person name="Dias G.B."/>
            <person name="Bergman C.M."/>
            <person name="Manee M."/>
        </authorList>
    </citation>
    <scope>NUCLEOTIDE SEQUENCE</scope>
    <source>
        <strain evidence="1">AA-2017</strain>
        <tissue evidence="1">Whole larva</tissue>
    </source>
</reference>
<dbReference type="InterPro" id="IPR052709">
    <property type="entry name" value="Transposase-MT_Hybrid"/>
</dbReference>
<evidence type="ECO:0000313" key="2">
    <source>
        <dbReference type="Proteomes" id="UP000625711"/>
    </source>
</evidence>
<comment type="caution">
    <text evidence="1">The sequence shown here is derived from an EMBL/GenBank/DDBJ whole genome shotgun (WGS) entry which is preliminary data.</text>
</comment>
<dbReference type="PANTHER" id="PTHR46060">
    <property type="entry name" value="MARINER MOS1 TRANSPOSASE-LIKE PROTEIN"/>
    <property type="match status" value="1"/>
</dbReference>
<gene>
    <name evidence="1" type="ORF">GWI33_016981</name>
</gene>